<feature type="domain" description="MurNAc-LAA" evidence="2">
    <location>
        <begin position="585"/>
        <end position="698"/>
    </location>
</feature>
<evidence type="ECO:0000256" key="1">
    <source>
        <dbReference type="ARBA" id="ARBA00022801"/>
    </source>
</evidence>
<dbReference type="GO" id="GO:0008745">
    <property type="term" value="F:N-acetylmuramoyl-L-alanine amidase activity"/>
    <property type="evidence" value="ECO:0007669"/>
    <property type="project" value="InterPro"/>
</dbReference>
<protein>
    <recommendedName>
        <fullName evidence="2">MurNAc-LAA domain-containing protein</fullName>
    </recommendedName>
</protein>
<dbReference type="Gene3D" id="3.40.630.40">
    <property type="entry name" value="Zn-dependent exopeptidases"/>
    <property type="match status" value="1"/>
</dbReference>
<dbReference type="PANTHER" id="PTHR30404">
    <property type="entry name" value="N-ACETYLMURAMOYL-L-ALANINE AMIDASE"/>
    <property type="match status" value="1"/>
</dbReference>
<dbReference type="OrthoDB" id="9806267at2"/>
<dbReference type="CDD" id="cd02696">
    <property type="entry name" value="MurNAc-LAA"/>
    <property type="match status" value="1"/>
</dbReference>
<dbReference type="InterPro" id="IPR012854">
    <property type="entry name" value="Cu_amine_oxidase-like_N"/>
</dbReference>
<dbReference type="PANTHER" id="PTHR30404:SF0">
    <property type="entry name" value="N-ACETYLMURAMOYL-L-ALANINE AMIDASE AMIC"/>
    <property type="match status" value="1"/>
</dbReference>
<dbReference type="GO" id="GO:0009253">
    <property type="term" value="P:peptidoglycan catabolic process"/>
    <property type="evidence" value="ECO:0007669"/>
    <property type="project" value="InterPro"/>
</dbReference>
<accession>A0A267MGL1</accession>
<dbReference type="AlphaFoldDB" id="A0A267MGL1"/>
<dbReference type="InterPro" id="IPR036582">
    <property type="entry name" value="Mao_N_sf"/>
</dbReference>
<proteinExistence type="predicted"/>
<dbReference type="Gene3D" id="3.30.457.10">
    <property type="entry name" value="Copper amine oxidase-like, N-terminal domain"/>
    <property type="match status" value="1"/>
</dbReference>
<comment type="caution">
    <text evidence="3">The sequence shown here is derived from an EMBL/GenBank/DDBJ whole genome shotgun (WGS) entry which is preliminary data.</text>
</comment>
<dbReference type="Proteomes" id="UP000216024">
    <property type="component" value="Unassembled WGS sequence"/>
</dbReference>
<dbReference type="Pfam" id="PF01520">
    <property type="entry name" value="Amidase_3"/>
    <property type="match status" value="1"/>
</dbReference>
<dbReference type="SUPFAM" id="SSF55383">
    <property type="entry name" value="Copper amine oxidase, domain N"/>
    <property type="match status" value="1"/>
</dbReference>
<name>A0A267MGL1_9FIRM</name>
<evidence type="ECO:0000313" key="3">
    <source>
        <dbReference type="EMBL" id="PAB58542.1"/>
    </source>
</evidence>
<dbReference type="SMART" id="SM00646">
    <property type="entry name" value="Ami_3"/>
    <property type="match status" value="1"/>
</dbReference>
<keyword evidence="4" id="KW-1185">Reference proteome</keyword>
<dbReference type="EMBL" id="NIBG01000014">
    <property type="protein sequence ID" value="PAB58542.1"/>
    <property type="molecule type" value="Genomic_DNA"/>
</dbReference>
<dbReference type="Gene3D" id="2.60.40.3500">
    <property type="match status" value="2"/>
</dbReference>
<evidence type="ECO:0000259" key="2">
    <source>
        <dbReference type="SMART" id="SM00646"/>
    </source>
</evidence>
<dbReference type="SUPFAM" id="SSF53187">
    <property type="entry name" value="Zn-dependent exopeptidases"/>
    <property type="match status" value="1"/>
</dbReference>
<dbReference type="InterPro" id="IPR021731">
    <property type="entry name" value="AMIN_dom"/>
</dbReference>
<dbReference type="Pfam" id="PF11741">
    <property type="entry name" value="AMIN"/>
    <property type="match status" value="2"/>
</dbReference>
<dbReference type="InterPro" id="IPR050695">
    <property type="entry name" value="N-acetylmuramoyl_amidase_3"/>
</dbReference>
<dbReference type="InterPro" id="IPR002508">
    <property type="entry name" value="MurNAc-LAA_cat"/>
</dbReference>
<sequence length="705" mass="79265">MPKIKLGGHTMKRIISVFLAILVFMSMTMASFGEKEQRSMVEVVDGISKKTQEVAGVNLLMGGEDVYTDVPSILYTIKGKSRTLVPIRFVVEKLGAEISWNQEKQEATIVAEDKIIVLKIDSATAYVNGKKVKLPNDVPAKLLGYNGNYRTMVPLRFVVEQLGMEVNWIGETMTATVDRPKQSIKDISYYEIGATSYVCIKTTGEVNSKYLYLEGSKYGGQDRLVVDIPNASLDIPNSNVAITGLWKKDINFNGIASIRASLFEKEPREVTRVVIDLSHPRSHRVYYDEKAGGIKIEFSNKVKNVKVTKKLGIDAVVINTQEYPIINTINLGDRMVVDILNAELAVNTNKIDVNKAGLKSIRMAQFEPDINYDKDDKIVRVVLDLEEGQSADDIFVSPEENDVVIYINNKPLDTINYYKESQERGLFTIKLEENVKSEIKYDSSKNKLTVNVPKEYANLQAIDLEMYDDIVKNISIRDDGKYYYVNVYLYDKITYKDYLDNSSNALILEFTNKAIAESKYKGKLIVIDAGHGGKDPGAIGPTFKVKEKDAALETSLRLEKLLQEAGFKTYLTRKDDTYVGLYERPKIANGLNADAFVSVHYNAHGNSNIRGVQVLYNGDDPFRDNKNFARIMQNKMVNVLNAPDKGIVHRPKLVVIRETKMPAVLTEMGFLSNSKEEANIATEAYRQKAAQAMFEGIKAYFDSKM</sequence>
<reference evidence="3 4" key="1">
    <citation type="submission" date="2017-06" db="EMBL/GenBank/DDBJ databases">
        <title>Draft genome sequence of anaerobic fermentative bacterium Anaeromicrobium sediminis DY2726D isolated from West Pacific Ocean sediments.</title>
        <authorList>
            <person name="Zeng X."/>
        </authorList>
    </citation>
    <scope>NUCLEOTIDE SEQUENCE [LARGE SCALE GENOMIC DNA]</scope>
    <source>
        <strain evidence="3 4">DY2726D</strain>
    </source>
</reference>
<organism evidence="3 4">
    <name type="scientific">Anaeromicrobium sediminis</name>
    <dbReference type="NCBI Taxonomy" id="1478221"/>
    <lineage>
        <taxon>Bacteria</taxon>
        <taxon>Bacillati</taxon>
        <taxon>Bacillota</taxon>
        <taxon>Clostridia</taxon>
        <taxon>Peptostreptococcales</taxon>
        <taxon>Thermotaleaceae</taxon>
        <taxon>Anaeromicrobium</taxon>
    </lineage>
</organism>
<evidence type="ECO:0000313" key="4">
    <source>
        <dbReference type="Proteomes" id="UP000216024"/>
    </source>
</evidence>
<keyword evidence="1" id="KW-0378">Hydrolase</keyword>
<dbReference type="Pfam" id="PF07833">
    <property type="entry name" value="Cu_amine_oxidN1"/>
    <property type="match status" value="1"/>
</dbReference>
<gene>
    <name evidence="3" type="ORF">CCE28_14690</name>
</gene>
<dbReference type="GO" id="GO:0030288">
    <property type="term" value="C:outer membrane-bounded periplasmic space"/>
    <property type="evidence" value="ECO:0007669"/>
    <property type="project" value="TreeGrafter"/>
</dbReference>